<dbReference type="Pfam" id="PF23914">
    <property type="entry name" value="TPR_CcmH_CycH"/>
    <property type="match status" value="1"/>
</dbReference>
<dbReference type="Gene3D" id="1.25.40.10">
    <property type="entry name" value="Tetratricopeptide repeat domain"/>
    <property type="match status" value="2"/>
</dbReference>
<evidence type="ECO:0000256" key="1">
    <source>
        <dbReference type="ARBA" id="ARBA00004196"/>
    </source>
</evidence>
<accession>A0A7W6NLL5</accession>
<comment type="caution">
    <text evidence="7">The sequence shown here is derived from an EMBL/GenBank/DDBJ whole genome shotgun (WGS) entry which is preliminary data.</text>
</comment>
<feature type="compositionally biased region" description="Pro residues" evidence="5">
    <location>
        <begin position="278"/>
        <end position="290"/>
    </location>
</feature>
<evidence type="ECO:0000259" key="6">
    <source>
        <dbReference type="Pfam" id="PF23914"/>
    </source>
</evidence>
<evidence type="ECO:0000313" key="8">
    <source>
        <dbReference type="Proteomes" id="UP000528286"/>
    </source>
</evidence>
<feature type="region of interest" description="Disordered" evidence="5">
    <location>
        <begin position="273"/>
        <end position="293"/>
    </location>
</feature>
<evidence type="ECO:0000256" key="4">
    <source>
        <dbReference type="ARBA" id="ARBA00022803"/>
    </source>
</evidence>
<dbReference type="GO" id="GO:0017004">
    <property type="term" value="P:cytochrome complex assembly"/>
    <property type="evidence" value="ECO:0007669"/>
    <property type="project" value="UniProtKB-KW"/>
</dbReference>
<dbReference type="EMBL" id="JACIEZ010000005">
    <property type="protein sequence ID" value="MBB4065709.1"/>
    <property type="molecule type" value="Genomic_DNA"/>
</dbReference>
<protein>
    <submittedName>
        <fullName evidence="7">Cytochrome c-type biogenesis protein CcmH</fullName>
    </submittedName>
</protein>
<keyword evidence="4" id="KW-0802">TPR repeat</keyword>
<dbReference type="SUPFAM" id="SSF48452">
    <property type="entry name" value="TPR-like"/>
    <property type="match status" value="1"/>
</dbReference>
<dbReference type="NCBIfam" id="TIGR03142">
    <property type="entry name" value="cytochro_ccmI"/>
    <property type="match status" value="1"/>
</dbReference>
<evidence type="ECO:0000256" key="2">
    <source>
        <dbReference type="ARBA" id="ARBA00022737"/>
    </source>
</evidence>
<dbReference type="AlphaFoldDB" id="A0A7W6NLL5"/>
<dbReference type="InterPro" id="IPR051263">
    <property type="entry name" value="C-type_cytochrome_biogenesis"/>
</dbReference>
<dbReference type="RefSeq" id="WP_183366997.1">
    <property type="nucleotide sequence ID" value="NZ_JACIEZ010000005.1"/>
</dbReference>
<keyword evidence="3" id="KW-0201">Cytochrome c-type biogenesis</keyword>
<dbReference type="InterPro" id="IPR017560">
    <property type="entry name" value="Cyt_c_biogenesis_CcmI"/>
</dbReference>
<evidence type="ECO:0000313" key="7">
    <source>
        <dbReference type="EMBL" id="MBB4065709.1"/>
    </source>
</evidence>
<organism evidence="7 8">
    <name type="scientific">Gellertiella hungarica</name>
    <dbReference type="NCBI Taxonomy" id="1572859"/>
    <lineage>
        <taxon>Bacteria</taxon>
        <taxon>Pseudomonadati</taxon>
        <taxon>Pseudomonadota</taxon>
        <taxon>Alphaproteobacteria</taxon>
        <taxon>Hyphomicrobiales</taxon>
        <taxon>Rhizobiaceae</taxon>
        <taxon>Gellertiella</taxon>
    </lineage>
</organism>
<feature type="domain" description="Cytochrome c-type biogenesis protein H TPR" evidence="6">
    <location>
        <begin position="146"/>
        <end position="262"/>
    </location>
</feature>
<keyword evidence="8" id="KW-1185">Reference proteome</keyword>
<proteinExistence type="predicted"/>
<evidence type="ECO:0000256" key="5">
    <source>
        <dbReference type="SAM" id="MobiDB-lite"/>
    </source>
</evidence>
<dbReference type="Proteomes" id="UP000528286">
    <property type="component" value="Unassembled WGS sequence"/>
</dbReference>
<sequence length="384" mass="41191">MLFWIAVAVMTALVAIVLLLPLSRAGKGAAVSGADDRAKELAVYRDQLKEIDRDLDNGLISPAEADYARAEIGRRLIAAGDQAEADRTETRPLRRRVAEMLVILSLPALGVPLYLLTGAPGLPDQPLEARLENPGQNIELLLAKVERHLLQNPEDGQGWELIAPIYYRNQVFDRSVEAYRNAVRLLGPSAERSGSFAEALIALDGGKVGDEAAAQLAEVLKLAPGDARARFYLALKLEQEGKRAEAFAAFQAIRKDAPADAPYLELVDRHVAATDPSKPAPSPEAAPPGNPEEADIAAAAGMEAGDRQQMIMGMVETLSARLKNEPDNFEGWMRLVRSYAVLGMKDKAADALASALKTFPADTDQGRQLKALADSMGIPAAGGM</sequence>
<dbReference type="InterPro" id="IPR056413">
    <property type="entry name" value="TPR_CcmH_CycH"/>
</dbReference>
<dbReference type="GO" id="GO:0030313">
    <property type="term" value="C:cell envelope"/>
    <property type="evidence" value="ECO:0007669"/>
    <property type="project" value="UniProtKB-SubCell"/>
</dbReference>
<keyword evidence="2" id="KW-0677">Repeat</keyword>
<comment type="subcellular location">
    <subcellularLocation>
        <location evidence="1">Cell envelope</location>
    </subcellularLocation>
</comment>
<reference evidence="7 8" key="1">
    <citation type="submission" date="2020-08" db="EMBL/GenBank/DDBJ databases">
        <title>Genomic Encyclopedia of Type Strains, Phase IV (KMG-IV): sequencing the most valuable type-strain genomes for metagenomic binning, comparative biology and taxonomic classification.</title>
        <authorList>
            <person name="Goeker M."/>
        </authorList>
    </citation>
    <scope>NUCLEOTIDE SEQUENCE [LARGE SCALE GENOMIC DNA]</scope>
    <source>
        <strain evidence="7 8">DSM 29853</strain>
    </source>
</reference>
<evidence type="ECO:0000256" key="3">
    <source>
        <dbReference type="ARBA" id="ARBA00022748"/>
    </source>
</evidence>
<dbReference type="PANTHER" id="PTHR47870:SF4">
    <property type="entry name" value="CYTOCHROME C-TYPE BIOGENESIS PROTEIN CYCH"/>
    <property type="match status" value="1"/>
</dbReference>
<dbReference type="InterPro" id="IPR011990">
    <property type="entry name" value="TPR-like_helical_dom_sf"/>
</dbReference>
<dbReference type="GO" id="GO:0005886">
    <property type="term" value="C:plasma membrane"/>
    <property type="evidence" value="ECO:0007669"/>
    <property type="project" value="TreeGrafter"/>
</dbReference>
<name>A0A7W6NLL5_9HYPH</name>
<dbReference type="PANTHER" id="PTHR47870">
    <property type="entry name" value="CYTOCHROME C-TYPE BIOGENESIS PROTEIN CCMH"/>
    <property type="match status" value="1"/>
</dbReference>
<gene>
    <name evidence="7" type="ORF">GGR23_002916</name>
</gene>